<dbReference type="RefSeq" id="WP_281913663.1">
    <property type="nucleotide sequence ID" value="NZ_AP026966.1"/>
</dbReference>
<evidence type="ECO:0000313" key="3">
    <source>
        <dbReference type="Proteomes" id="UP001163336"/>
    </source>
</evidence>
<name>A0ABM8C512_9BURK</name>
<keyword evidence="1" id="KW-0472">Membrane</keyword>
<proteinExistence type="predicted"/>
<keyword evidence="1" id="KW-1133">Transmembrane helix</keyword>
<accession>A0ABM8C512</accession>
<keyword evidence="1" id="KW-0812">Transmembrane</keyword>
<gene>
    <name evidence="2" type="ORF">MasN3_17840</name>
</gene>
<dbReference type="Proteomes" id="UP001163336">
    <property type="component" value="Chromosome"/>
</dbReference>
<evidence type="ECO:0000256" key="1">
    <source>
        <dbReference type="SAM" id="Phobius"/>
    </source>
</evidence>
<dbReference type="EMBL" id="AP026966">
    <property type="protein sequence ID" value="BDT58290.1"/>
    <property type="molecule type" value="Genomic_DNA"/>
</dbReference>
<keyword evidence="3" id="KW-1185">Reference proteome</keyword>
<feature type="transmembrane region" description="Helical" evidence="1">
    <location>
        <begin position="75"/>
        <end position="94"/>
    </location>
</feature>
<feature type="transmembrane region" description="Helical" evidence="1">
    <location>
        <begin position="100"/>
        <end position="117"/>
    </location>
</feature>
<organism evidence="2 3">
    <name type="scientific">Massilia varians</name>
    <dbReference type="NCBI Taxonomy" id="457921"/>
    <lineage>
        <taxon>Bacteria</taxon>
        <taxon>Pseudomonadati</taxon>
        <taxon>Pseudomonadota</taxon>
        <taxon>Betaproteobacteria</taxon>
        <taxon>Burkholderiales</taxon>
        <taxon>Oxalobacteraceae</taxon>
        <taxon>Telluria group</taxon>
        <taxon>Massilia</taxon>
    </lineage>
</organism>
<protein>
    <submittedName>
        <fullName evidence="2">DUF4126 domain-containing protein</fullName>
    </submittedName>
</protein>
<reference evidence="2" key="1">
    <citation type="submission" date="2022-11" db="EMBL/GenBank/DDBJ databases">
        <title>Isolation and characterization of PLA-degrading bacterium Massilia sp. from Antarctic soil.</title>
        <authorList>
            <person name="Sato K."/>
            <person name="Gomez-Fuentes C."/>
            <person name="Ahmad S.A."/>
            <person name="Zulkharnain A."/>
        </authorList>
    </citation>
    <scope>NUCLEOTIDE SEQUENCE</scope>
    <source>
        <strain evidence="2">N-3</strain>
    </source>
</reference>
<evidence type="ECO:0000313" key="2">
    <source>
        <dbReference type="EMBL" id="BDT58290.1"/>
    </source>
</evidence>
<sequence length="169" mass="17468">MNFRSLLSSVLIGAVASARSMTPMATIATARMAKRDTPGELFLLDRPLFKYGALAMGAGELIGDKMKTAPDRTVFLGLLARVMSAGIAGAALAPRGHEKAGAAAAVATAVPLAYLTLAGRKQAMARMGQTRSGLIEDALIVAAGSAIVALSTRGQHEHGRTPLQRATAR</sequence>